<keyword evidence="2" id="KW-1185">Reference proteome</keyword>
<protein>
    <submittedName>
        <fullName evidence="1">Uncharacterized protein</fullName>
    </submittedName>
</protein>
<reference evidence="1 2" key="1">
    <citation type="submission" date="2018-08" db="EMBL/GenBank/DDBJ databases">
        <authorList>
            <person name="Laetsch R D."/>
            <person name="Stevens L."/>
            <person name="Kumar S."/>
            <person name="Blaxter L. M."/>
        </authorList>
    </citation>
    <scope>NUCLEOTIDE SEQUENCE [LARGE SCALE GENOMIC DNA]</scope>
</reference>
<gene>
    <name evidence="1" type="ORF">NAV_LOCUS8152</name>
</gene>
<dbReference type="Proteomes" id="UP000276991">
    <property type="component" value="Unassembled WGS sequence"/>
</dbReference>
<dbReference type="AlphaFoldDB" id="A0A498SQF2"/>
<evidence type="ECO:0000313" key="1">
    <source>
        <dbReference type="EMBL" id="VBB33361.1"/>
    </source>
</evidence>
<name>A0A498SQF2_ACAVI</name>
<evidence type="ECO:0000313" key="2">
    <source>
        <dbReference type="Proteomes" id="UP000276991"/>
    </source>
</evidence>
<organism evidence="1 2">
    <name type="scientific">Acanthocheilonema viteae</name>
    <name type="common">Filarial nematode worm</name>
    <name type="synonym">Dipetalonema viteae</name>
    <dbReference type="NCBI Taxonomy" id="6277"/>
    <lineage>
        <taxon>Eukaryota</taxon>
        <taxon>Metazoa</taxon>
        <taxon>Ecdysozoa</taxon>
        <taxon>Nematoda</taxon>
        <taxon>Chromadorea</taxon>
        <taxon>Rhabditida</taxon>
        <taxon>Spirurina</taxon>
        <taxon>Spiruromorpha</taxon>
        <taxon>Filarioidea</taxon>
        <taxon>Onchocercidae</taxon>
        <taxon>Acanthocheilonema</taxon>
    </lineage>
</organism>
<accession>A0A498SQF2</accession>
<dbReference type="OrthoDB" id="5862581at2759"/>
<sequence>MVPKSFDFTRELPPLSFSPKYTPSVAVAGGAGVVASSSSPASFLFYQLSLPLRQNLITLVAAATAQAVVTSITAACRRGVQSMSYVAFTAEHDQNVMPCNRGEYFI</sequence>
<proteinExistence type="predicted"/>
<dbReference type="EMBL" id="UPTC01002346">
    <property type="protein sequence ID" value="VBB33361.1"/>
    <property type="molecule type" value="Genomic_DNA"/>
</dbReference>